<dbReference type="EMBL" id="MCFL01000045">
    <property type="protein sequence ID" value="ORZ32505.1"/>
    <property type="molecule type" value="Genomic_DNA"/>
</dbReference>
<accession>A0A1Y2HDA3</accession>
<feature type="compositionally biased region" description="Polar residues" evidence="1">
    <location>
        <begin position="378"/>
        <end position="388"/>
    </location>
</feature>
<dbReference type="SUPFAM" id="SSF52540">
    <property type="entry name" value="P-loop containing nucleoside triphosphate hydrolases"/>
    <property type="match status" value="1"/>
</dbReference>
<dbReference type="Pfam" id="PF13604">
    <property type="entry name" value="AAA_30"/>
    <property type="match status" value="1"/>
</dbReference>
<name>A0A1Y2HDA3_9FUNG</name>
<keyword evidence="2" id="KW-0378">Hydrolase</keyword>
<proteinExistence type="predicted"/>
<dbReference type="InterPro" id="IPR027417">
    <property type="entry name" value="P-loop_NTPase"/>
</dbReference>
<reference evidence="2 3" key="1">
    <citation type="submission" date="2016-07" db="EMBL/GenBank/DDBJ databases">
        <title>Pervasive Adenine N6-methylation of Active Genes in Fungi.</title>
        <authorList>
            <consortium name="DOE Joint Genome Institute"/>
            <person name="Mondo S.J."/>
            <person name="Dannebaum R.O."/>
            <person name="Kuo R.C."/>
            <person name="Labutti K."/>
            <person name="Haridas S."/>
            <person name="Kuo A."/>
            <person name="Salamov A."/>
            <person name="Ahrendt S.R."/>
            <person name="Lipzen A."/>
            <person name="Sullivan W."/>
            <person name="Andreopoulos W.B."/>
            <person name="Clum A."/>
            <person name="Lindquist E."/>
            <person name="Daum C."/>
            <person name="Ramamoorthy G.K."/>
            <person name="Gryganskyi A."/>
            <person name="Culley D."/>
            <person name="Magnuson J.K."/>
            <person name="James T.Y."/>
            <person name="O'Malley M.A."/>
            <person name="Stajich J.E."/>
            <person name="Spatafora J.W."/>
            <person name="Visel A."/>
            <person name="Grigoriev I.V."/>
        </authorList>
    </citation>
    <scope>NUCLEOTIDE SEQUENCE [LARGE SCALE GENOMIC DNA]</scope>
    <source>
        <strain evidence="2 3">PL171</strain>
    </source>
</reference>
<feature type="compositionally biased region" description="Basic residues" evidence="1">
    <location>
        <begin position="43"/>
        <end position="60"/>
    </location>
</feature>
<gene>
    <name evidence="2" type="ORF">BCR44DRAFT_282017</name>
</gene>
<organism evidence="2 3">
    <name type="scientific">Catenaria anguillulae PL171</name>
    <dbReference type="NCBI Taxonomy" id="765915"/>
    <lineage>
        <taxon>Eukaryota</taxon>
        <taxon>Fungi</taxon>
        <taxon>Fungi incertae sedis</taxon>
        <taxon>Blastocladiomycota</taxon>
        <taxon>Blastocladiomycetes</taxon>
        <taxon>Blastocladiales</taxon>
        <taxon>Catenariaceae</taxon>
        <taxon>Catenaria</taxon>
    </lineage>
</organism>
<comment type="caution">
    <text evidence="2">The sequence shown here is derived from an EMBL/GenBank/DDBJ whole genome shotgun (WGS) entry which is preliminary data.</text>
</comment>
<feature type="region of interest" description="Disordered" evidence="1">
    <location>
        <begin position="1"/>
        <end position="169"/>
    </location>
</feature>
<dbReference type="AlphaFoldDB" id="A0A1Y2HDA3"/>
<dbReference type="InterPro" id="IPR051055">
    <property type="entry name" value="PIF1_helicase"/>
</dbReference>
<protein>
    <submittedName>
        <fullName evidence="2">p-loop containing nucleoside triphosphate hydrolase protein</fullName>
    </submittedName>
</protein>
<dbReference type="STRING" id="765915.A0A1Y2HDA3"/>
<dbReference type="PANTHER" id="PTHR47642:SF5">
    <property type="entry name" value="ATP-DEPENDENT DNA HELICASE"/>
    <property type="match status" value="1"/>
</dbReference>
<dbReference type="GO" id="GO:0016787">
    <property type="term" value="F:hydrolase activity"/>
    <property type="evidence" value="ECO:0007669"/>
    <property type="project" value="UniProtKB-KW"/>
</dbReference>
<feature type="compositionally biased region" description="Polar residues" evidence="1">
    <location>
        <begin position="31"/>
        <end position="40"/>
    </location>
</feature>
<dbReference type="Gene3D" id="3.40.50.300">
    <property type="entry name" value="P-loop containing nucleotide triphosphate hydrolases"/>
    <property type="match status" value="1"/>
</dbReference>
<sequence>MYNANHPRPETETWSPSLPNAQPLGSVPSRAVNTPTSSTPAYRHQHTQAHQPQLHHHHSCPHQYGYPQHQFRSFPPPASVPRGPAPHQHPSAPMWPSPNMISVPPPSPQARRPFPSPFPPPATYSHPRPPPQAQALSPSFRPHDTSLQPRDRPLPAPAPPFGVHRQWAPPPSHCVERHVALKTEPVLLPPGSATFPQPFVHADASGAQQPLYPQTNNPAVLSLLTVFPHLPEDLIEKFAQMSPEQQTAARLVLQGQHVLIHGPGGTGKSFLIAWLRDALRVIGKRPAVTATTGVAAINIQGKTVHSWAAMRPGRFGGWDDEHFDHDGDLLGYDHDDASYELEPMDHCRSPPAALGPNPDVGDQSDESDDDATDENVRPLQNQKDGPNSVSTLIIDEVSMLSSHTFESLNKQIQKARNDKRFLGGLQAVFVGGMCARLFTSIETLVQSSCQLATNPYRLSAASSRH</sequence>
<feature type="compositionally biased region" description="Acidic residues" evidence="1">
    <location>
        <begin position="362"/>
        <end position="373"/>
    </location>
</feature>
<dbReference type="Proteomes" id="UP000193411">
    <property type="component" value="Unassembled WGS sequence"/>
</dbReference>
<evidence type="ECO:0000256" key="1">
    <source>
        <dbReference type="SAM" id="MobiDB-lite"/>
    </source>
</evidence>
<evidence type="ECO:0000313" key="2">
    <source>
        <dbReference type="EMBL" id="ORZ32505.1"/>
    </source>
</evidence>
<dbReference type="OrthoDB" id="432234at2759"/>
<dbReference type="PANTHER" id="PTHR47642">
    <property type="entry name" value="ATP-DEPENDENT DNA HELICASE"/>
    <property type="match status" value="1"/>
</dbReference>
<feature type="compositionally biased region" description="Basic and acidic residues" evidence="1">
    <location>
        <begin position="141"/>
        <end position="153"/>
    </location>
</feature>
<feature type="region of interest" description="Disordered" evidence="1">
    <location>
        <begin position="341"/>
        <end position="388"/>
    </location>
</feature>
<keyword evidence="3" id="KW-1185">Reference proteome</keyword>
<feature type="compositionally biased region" description="Pro residues" evidence="1">
    <location>
        <begin position="103"/>
        <end position="132"/>
    </location>
</feature>
<evidence type="ECO:0000313" key="3">
    <source>
        <dbReference type="Proteomes" id="UP000193411"/>
    </source>
</evidence>